<proteinExistence type="predicted"/>
<dbReference type="Proteomes" id="UP000268051">
    <property type="component" value="Unassembled WGS sequence"/>
</dbReference>
<dbReference type="RefSeq" id="WP_221181529.1">
    <property type="nucleotide sequence ID" value="NZ_RHFN01000110.1"/>
</dbReference>
<protein>
    <submittedName>
        <fullName evidence="1">Uncharacterized protein</fullName>
    </submittedName>
</protein>
<sequence length="80" mass="8578">FGFAENTDDLFVGKTLLHGDVLMWLMKTLLTSGCTNQRGAGQCPNNCHDSAASIAAGKRPFWGHTGYSHSLTPAKSDLLP</sequence>
<name>A0A3N2RKQ8_9ENTR</name>
<accession>A0A3N2RKQ8</accession>
<feature type="non-terminal residue" evidence="1">
    <location>
        <position position="1"/>
    </location>
</feature>
<dbReference type="EMBL" id="RHFN01000110">
    <property type="protein sequence ID" value="ROU08062.1"/>
    <property type="molecule type" value="Genomic_DNA"/>
</dbReference>
<evidence type="ECO:0000313" key="2">
    <source>
        <dbReference type="Proteomes" id="UP000268051"/>
    </source>
</evidence>
<gene>
    <name evidence="1" type="ORF">EB837_26475</name>
</gene>
<evidence type="ECO:0000313" key="1">
    <source>
        <dbReference type="EMBL" id="ROU08062.1"/>
    </source>
</evidence>
<organism evidence="1 2">
    <name type="scientific">Kluyvera ascorbata</name>
    <dbReference type="NCBI Taxonomy" id="51288"/>
    <lineage>
        <taxon>Bacteria</taxon>
        <taxon>Pseudomonadati</taxon>
        <taxon>Pseudomonadota</taxon>
        <taxon>Gammaproteobacteria</taxon>
        <taxon>Enterobacterales</taxon>
        <taxon>Enterobacteriaceae</taxon>
        <taxon>Kluyvera</taxon>
    </lineage>
</organism>
<comment type="caution">
    <text evidence="1">The sequence shown here is derived from an EMBL/GenBank/DDBJ whole genome shotgun (WGS) entry which is preliminary data.</text>
</comment>
<reference evidence="1 2" key="1">
    <citation type="submission" date="2018-10" db="EMBL/GenBank/DDBJ databases">
        <title>Horizontal transference of carbapenem resistance between Klebsiella pneumoniae and Kluyvera ascorbata during abdominal infection: a case report.</title>
        <authorList>
            <person name="Raro O.H.F."/>
            <person name="Lima-Morales D."/>
            <person name="Barth A.L."/>
            <person name="Paim T.G.S."/>
            <person name="Mott M.P."/>
            <person name="Riche C.V.W."/>
            <person name="Teixeira U.F."/>
            <person name="Waechter F."/>
            <person name="Dias C.A.G."/>
        </authorList>
    </citation>
    <scope>NUCLEOTIDE SEQUENCE [LARGE SCALE GENOMIC DNA]</scope>
    <source>
        <strain evidence="1 2">OT2</strain>
    </source>
</reference>
<dbReference type="AlphaFoldDB" id="A0A3N2RKQ8"/>